<dbReference type="Proteomes" id="UP000294862">
    <property type="component" value="Unassembled WGS sequence"/>
</dbReference>
<evidence type="ECO:0000256" key="1">
    <source>
        <dbReference type="ARBA" id="ARBA00022898"/>
    </source>
</evidence>
<evidence type="ECO:0000256" key="4">
    <source>
        <dbReference type="PIRSR" id="PIRSR000390-2"/>
    </source>
</evidence>
<dbReference type="AlphaFoldDB" id="A0A4R2IG01"/>
<sequence length="371" mass="39876">MPTPQRKVPFNALDRQNGGELGARMADAARRVVAGGWYVLGGEVDAFEREFAAWCGTRHAIGVGNGSDALELAIASLGLPAGAQVAVAPNAAMYATLAIVANGLEPLFVDVDPRRATIDPQALASALTPRTRAIVSTHLYGTLADMDAIDSIAREHGLAVIEDCAQAHGASRDGRRAGSFGTLACFSFYPTKNLGALGDGGAVVTSDDALAARVRQLRQYGWKEKYDVTVARGRNSRLDEMQAAFLRLKLPLVDGWNARRRAIAARYARDIRHPAIEVPPVHGDDQVAHLCVVRSERRDALRAHLAACGIGVDVHYPIPDHRQPVFGERYAALSLPVAERLARTSLSLPCFAELDDAEVDFVVDASNRWSG</sequence>
<evidence type="ECO:0000256" key="2">
    <source>
        <dbReference type="ARBA" id="ARBA00037999"/>
    </source>
</evidence>
<name>A0A4R2IG01_9GAMM</name>
<dbReference type="OrthoDB" id="9804264at2"/>
<dbReference type="GO" id="GO:0008483">
    <property type="term" value="F:transaminase activity"/>
    <property type="evidence" value="ECO:0007669"/>
    <property type="project" value="TreeGrafter"/>
</dbReference>
<feature type="active site" description="Proton acceptor" evidence="3">
    <location>
        <position position="192"/>
    </location>
</feature>
<dbReference type="InterPro" id="IPR000653">
    <property type="entry name" value="DegT/StrS_aminotransferase"/>
</dbReference>
<dbReference type="InterPro" id="IPR015422">
    <property type="entry name" value="PyrdxlP-dep_Trfase_small"/>
</dbReference>
<evidence type="ECO:0000256" key="5">
    <source>
        <dbReference type="RuleBase" id="RU004508"/>
    </source>
</evidence>
<dbReference type="SUPFAM" id="SSF53383">
    <property type="entry name" value="PLP-dependent transferases"/>
    <property type="match status" value="1"/>
</dbReference>
<dbReference type="Gene3D" id="3.90.1150.10">
    <property type="entry name" value="Aspartate Aminotransferase, domain 1"/>
    <property type="match status" value="1"/>
</dbReference>
<dbReference type="PIRSF" id="PIRSF000390">
    <property type="entry name" value="PLP_StrS"/>
    <property type="match status" value="1"/>
</dbReference>
<accession>A0A4R2IG01</accession>
<comment type="similarity">
    <text evidence="2 5">Belongs to the DegT/DnrJ/EryC1 family.</text>
</comment>
<dbReference type="PANTHER" id="PTHR30244">
    <property type="entry name" value="TRANSAMINASE"/>
    <property type="match status" value="1"/>
</dbReference>
<proteinExistence type="inferred from homology"/>
<organism evidence="6 7">
    <name type="scientific">Dokdonella fugitiva</name>
    <dbReference type="NCBI Taxonomy" id="328517"/>
    <lineage>
        <taxon>Bacteria</taxon>
        <taxon>Pseudomonadati</taxon>
        <taxon>Pseudomonadota</taxon>
        <taxon>Gammaproteobacteria</taxon>
        <taxon>Lysobacterales</taxon>
        <taxon>Rhodanobacteraceae</taxon>
        <taxon>Dokdonella</taxon>
    </lineage>
</organism>
<dbReference type="InterPro" id="IPR015421">
    <property type="entry name" value="PyrdxlP-dep_Trfase_major"/>
</dbReference>
<dbReference type="GO" id="GO:0030170">
    <property type="term" value="F:pyridoxal phosphate binding"/>
    <property type="evidence" value="ECO:0007669"/>
    <property type="project" value="TreeGrafter"/>
</dbReference>
<dbReference type="PANTHER" id="PTHR30244:SF36">
    <property type="entry name" value="3-OXO-GLUCOSE-6-PHOSPHATE:GLUTAMATE AMINOTRANSFERASE"/>
    <property type="match status" value="1"/>
</dbReference>
<dbReference type="RefSeq" id="WP_131992038.1">
    <property type="nucleotide sequence ID" value="NZ_JACGXM010000001.1"/>
</dbReference>
<dbReference type="GO" id="GO:0000271">
    <property type="term" value="P:polysaccharide biosynthetic process"/>
    <property type="evidence" value="ECO:0007669"/>
    <property type="project" value="TreeGrafter"/>
</dbReference>
<comment type="caution">
    <text evidence="6">The sequence shown here is derived from an EMBL/GenBank/DDBJ whole genome shotgun (WGS) entry which is preliminary data.</text>
</comment>
<feature type="modified residue" description="N6-(pyridoxal phosphate)lysine" evidence="4">
    <location>
        <position position="192"/>
    </location>
</feature>
<reference evidence="6 7" key="1">
    <citation type="journal article" date="2015" name="Stand. Genomic Sci.">
        <title>Genomic Encyclopedia of Bacterial and Archaeal Type Strains, Phase III: the genomes of soil and plant-associated and newly described type strains.</title>
        <authorList>
            <person name="Whitman W.B."/>
            <person name="Woyke T."/>
            <person name="Klenk H.P."/>
            <person name="Zhou Y."/>
            <person name="Lilburn T.G."/>
            <person name="Beck B.J."/>
            <person name="De Vos P."/>
            <person name="Vandamme P."/>
            <person name="Eisen J.A."/>
            <person name="Garrity G."/>
            <person name="Hugenholtz P."/>
            <person name="Kyrpides N.C."/>
        </authorList>
    </citation>
    <scope>NUCLEOTIDE SEQUENCE [LARGE SCALE GENOMIC DNA]</scope>
    <source>
        <strain evidence="6 7">A3</strain>
    </source>
</reference>
<dbReference type="Gene3D" id="3.40.640.10">
    <property type="entry name" value="Type I PLP-dependent aspartate aminotransferase-like (Major domain)"/>
    <property type="match status" value="1"/>
</dbReference>
<dbReference type="Pfam" id="PF01041">
    <property type="entry name" value="DegT_DnrJ_EryC1"/>
    <property type="match status" value="1"/>
</dbReference>
<evidence type="ECO:0000313" key="6">
    <source>
        <dbReference type="EMBL" id="TCO42759.1"/>
    </source>
</evidence>
<evidence type="ECO:0000256" key="3">
    <source>
        <dbReference type="PIRSR" id="PIRSR000390-1"/>
    </source>
</evidence>
<dbReference type="EMBL" id="SLWQ01000001">
    <property type="protein sequence ID" value="TCO42759.1"/>
    <property type="molecule type" value="Genomic_DNA"/>
</dbReference>
<dbReference type="InterPro" id="IPR015424">
    <property type="entry name" value="PyrdxlP-dep_Trfase"/>
</dbReference>
<keyword evidence="7" id="KW-1185">Reference proteome</keyword>
<evidence type="ECO:0000313" key="7">
    <source>
        <dbReference type="Proteomes" id="UP000294862"/>
    </source>
</evidence>
<protein>
    <submittedName>
        <fullName evidence="6">dTDP-4-amino-4,6-dideoxygalactose transaminase</fullName>
    </submittedName>
</protein>
<gene>
    <name evidence="6" type="ORF">EV148_101165</name>
</gene>
<keyword evidence="1 4" id="KW-0663">Pyridoxal phosphate</keyword>
<dbReference type="CDD" id="cd00616">
    <property type="entry name" value="AHBA_syn"/>
    <property type="match status" value="1"/>
</dbReference>